<organism evidence="2 3">
    <name type="scientific">Candidatus Desulfovibrio intestinipullorum</name>
    <dbReference type="NCBI Taxonomy" id="2838536"/>
    <lineage>
        <taxon>Bacteria</taxon>
        <taxon>Pseudomonadati</taxon>
        <taxon>Thermodesulfobacteriota</taxon>
        <taxon>Desulfovibrionia</taxon>
        <taxon>Desulfovibrionales</taxon>
        <taxon>Desulfovibrionaceae</taxon>
        <taxon>Desulfovibrio</taxon>
    </lineage>
</organism>
<evidence type="ECO:0000256" key="1">
    <source>
        <dbReference type="SAM" id="MobiDB-lite"/>
    </source>
</evidence>
<evidence type="ECO:0000313" key="3">
    <source>
        <dbReference type="Proteomes" id="UP000886752"/>
    </source>
</evidence>
<comment type="caution">
    <text evidence="2">The sequence shown here is derived from an EMBL/GenBank/DDBJ whole genome shotgun (WGS) entry which is preliminary data.</text>
</comment>
<proteinExistence type="predicted"/>
<feature type="compositionally biased region" description="Basic and acidic residues" evidence="1">
    <location>
        <begin position="96"/>
        <end position="113"/>
    </location>
</feature>
<dbReference type="SUPFAM" id="SSF81901">
    <property type="entry name" value="HCP-like"/>
    <property type="match status" value="1"/>
</dbReference>
<dbReference type="AlphaFoldDB" id="A0A9D1PUT7"/>
<dbReference type="EMBL" id="DXHV01000005">
    <property type="protein sequence ID" value="HIV99625.1"/>
    <property type="molecule type" value="Genomic_DNA"/>
</dbReference>
<reference evidence="2" key="1">
    <citation type="journal article" date="2021" name="PeerJ">
        <title>Extensive microbial diversity within the chicken gut microbiome revealed by metagenomics and culture.</title>
        <authorList>
            <person name="Gilroy R."/>
            <person name="Ravi A."/>
            <person name="Getino M."/>
            <person name="Pursley I."/>
            <person name="Horton D.L."/>
            <person name="Alikhan N.F."/>
            <person name="Baker D."/>
            <person name="Gharbi K."/>
            <person name="Hall N."/>
            <person name="Watson M."/>
            <person name="Adriaenssens E.M."/>
            <person name="Foster-Nyarko E."/>
            <person name="Jarju S."/>
            <person name="Secka A."/>
            <person name="Antonio M."/>
            <person name="Oren A."/>
            <person name="Chaudhuri R.R."/>
            <person name="La Ragione R."/>
            <person name="Hildebrand F."/>
            <person name="Pallen M.J."/>
        </authorList>
    </citation>
    <scope>NUCLEOTIDE SEQUENCE</scope>
    <source>
        <strain evidence="2">ChiHecec2B26-446</strain>
    </source>
</reference>
<accession>A0A9D1PUT7</accession>
<protein>
    <recommendedName>
        <fullName evidence="4">Sel1 repeat family protein</fullName>
    </recommendedName>
</protein>
<evidence type="ECO:0000313" key="2">
    <source>
        <dbReference type="EMBL" id="HIV99625.1"/>
    </source>
</evidence>
<sequence>MARKTTGTTSSKTRKKTGTATPKLDAALLFMTQYPLAQLCEIRVQQLEDRLKAATEENAAVPAGLAAELDQERQVLEHAHRLQALGEEIQSLMKSGDGDKAAEEKKAQRADELRREWRRSEIELASLAREGSVLANYILGASLLKDVLSPGTRSTDGDGKKAERDKLQQAAAFLGKAAERGYSPAYFELHVVHEHLGDSAAADQWLARALEAGEPPALLKDGEILVKPVPLPADELQARLDRLWELALSHCWGALELLCIVCKMRRENEVVRSFEQKTLRLVQDLARQGLELAMLTLGNYYDTILLAPDARYRDKKVHYWYDMAAEHGNAIGLVRSVRAGFFGPAYTGPAHMAIARVMAERASDLVSATELSGVLGSLLRPVNVPDELAEQSDDLLLSAALGGFSHYLCRTLRAEIIWDDDVVERGYPDETLLDDARLDKDPLVLFTRGQTMLNYPGQHGQDFVQRALDNILTAVTQGNPAALGWLTDAALRGLYGVRQNIEAGLKQLKTGLAIRHPRAMALEALRLLGWIRGIPGDDHADRAWIRELLGMAASDDDCLGFAALVLLEALEPAPAKRQKELGADLGKAIIWARSHADASAHFLIGCVACLHADNPGLNEVCRHYSVLVGRKTGDRMYQSEYAAHVATSSFHSAGLLGEPKAELLASLVQPELDNLPRLREEGKSLEDFM</sequence>
<evidence type="ECO:0008006" key="4">
    <source>
        <dbReference type="Google" id="ProtNLM"/>
    </source>
</evidence>
<feature type="region of interest" description="Disordered" evidence="1">
    <location>
        <begin position="94"/>
        <end position="113"/>
    </location>
</feature>
<dbReference type="Gene3D" id="1.25.40.10">
    <property type="entry name" value="Tetratricopeptide repeat domain"/>
    <property type="match status" value="1"/>
</dbReference>
<dbReference type="InterPro" id="IPR011990">
    <property type="entry name" value="TPR-like_helical_dom_sf"/>
</dbReference>
<reference evidence="2" key="2">
    <citation type="submission" date="2021-04" db="EMBL/GenBank/DDBJ databases">
        <authorList>
            <person name="Gilroy R."/>
        </authorList>
    </citation>
    <scope>NUCLEOTIDE SEQUENCE</scope>
    <source>
        <strain evidence="2">ChiHecec2B26-446</strain>
    </source>
</reference>
<gene>
    <name evidence="2" type="ORF">H9894_00280</name>
</gene>
<name>A0A9D1PUT7_9BACT</name>
<dbReference type="Proteomes" id="UP000886752">
    <property type="component" value="Unassembled WGS sequence"/>
</dbReference>